<evidence type="ECO:0000256" key="10">
    <source>
        <dbReference type="SAM" id="MobiDB-lite"/>
    </source>
</evidence>
<keyword evidence="4 9" id="KW-0547">Nucleotide-binding</keyword>
<feature type="domain" description="PASTA" evidence="13">
    <location>
        <begin position="371"/>
        <end position="438"/>
    </location>
</feature>
<dbReference type="Gene3D" id="3.30.10.20">
    <property type="match status" value="3"/>
</dbReference>
<dbReference type="PROSITE" id="PS00107">
    <property type="entry name" value="PROTEIN_KINASE_ATP"/>
    <property type="match status" value="1"/>
</dbReference>
<dbReference type="InterPro" id="IPR005543">
    <property type="entry name" value="PASTA_dom"/>
</dbReference>
<feature type="binding site" evidence="9">
    <location>
        <position position="40"/>
    </location>
    <ligand>
        <name>ATP</name>
        <dbReference type="ChEBI" id="CHEBI:30616"/>
    </ligand>
</feature>
<proteinExistence type="predicted"/>
<dbReference type="InterPro" id="IPR011009">
    <property type="entry name" value="Kinase-like_dom_sf"/>
</dbReference>
<evidence type="ECO:0000259" key="12">
    <source>
        <dbReference type="PROSITE" id="PS50011"/>
    </source>
</evidence>
<evidence type="ECO:0000313" key="14">
    <source>
        <dbReference type="EMBL" id="KOS69517.1"/>
    </source>
</evidence>
<feature type="domain" description="Protein kinase" evidence="12">
    <location>
        <begin position="11"/>
        <end position="271"/>
    </location>
</feature>
<feature type="region of interest" description="Disordered" evidence="10">
    <location>
        <begin position="320"/>
        <end position="339"/>
    </location>
</feature>
<dbReference type="NCBIfam" id="NF033483">
    <property type="entry name" value="PknB_PASTA_kin"/>
    <property type="match status" value="1"/>
</dbReference>
<comment type="catalytic activity">
    <reaction evidence="8">
        <text>L-seryl-[protein] + ATP = O-phospho-L-seryl-[protein] + ADP + H(+)</text>
        <dbReference type="Rhea" id="RHEA:17989"/>
        <dbReference type="Rhea" id="RHEA-COMP:9863"/>
        <dbReference type="Rhea" id="RHEA-COMP:11604"/>
        <dbReference type="ChEBI" id="CHEBI:15378"/>
        <dbReference type="ChEBI" id="CHEBI:29999"/>
        <dbReference type="ChEBI" id="CHEBI:30616"/>
        <dbReference type="ChEBI" id="CHEBI:83421"/>
        <dbReference type="ChEBI" id="CHEBI:456216"/>
        <dbReference type="EC" id="2.7.11.1"/>
    </reaction>
</comment>
<dbReference type="PROSITE" id="PS50011">
    <property type="entry name" value="PROTEIN_KINASE_DOM"/>
    <property type="match status" value="1"/>
</dbReference>
<dbReference type="EMBL" id="LGRV01000003">
    <property type="protein sequence ID" value="KOS69517.1"/>
    <property type="molecule type" value="Genomic_DNA"/>
</dbReference>
<keyword evidence="15" id="KW-1185">Reference proteome</keyword>
<dbReference type="GO" id="GO:0004674">
    <property type="term" value="F:protein serine/threonine kinase activity"/>
    <property type="evidence" value="ECO:0007669"/>
    <property type="project" value="UniProtKB-KW"/>
</dbReference>
<evidence type="ECO:0000256" key="3">
    <source>
        <dbReference type="ARBA" id="ARBA00022679"/>
    </source>
</evidence>
<dbReference type="InterPro" id="IPR017441">
    <property type="entry name" value="Protein_kinase_ATP_BS"/>
</dbReference>
<evidence type="ECO:0000259" key="13">
    <source>
        <dbReference type="PROSITE" id="PS51178"/>
    </source>
</evidence>
<comment type="caution">
    <text evidence="14">The sequence shown here is derived from an EMBL/GenBank/DDBJ whole genome shotgun (WGS) entry which is preliminary data.</text>
</comment>
<organism evidence="14 15">
    <name type="scientific">Lysinibacillus contaminans</name>
    <dbReference type="NCBI Taxonomy" id="1293441"/>
    <lineage>
        <taxon>Bacteria</taxon>
        <taxon>Bacillati</taxon>
        <taxon>Bacillota</taxon>
        <taxon>Bacilli</taxon>
        <taxon>Bacillales</taxon>
        <taxon>Bacillaceae</taxon>
        <taxon>Lysinibacillus</taxon>
    </lineage>
</organism>
<protein>
    <recommendedName>
        <fullName evidence="1">non-specific serine/threonine protein kinase</fullName>
        <ecNumber evidence="1">2.7.11.1</ecNumber>
    </recommendedName>
</protein>
<accession>A0ABR5K3L0</accession>
<dbReference type="CDD" id="cd14014">
    <property type="entry name" value="STKc_PknB_like"/>
    <property type="match status" value="1"/>
</dbReference>
<dbReference type="InterPro" id="IPR000719">
    <property type="entry name" value="Prot_kinase_dom"/>
</dbReference>
<evidence type="ECO:0000313" key="15">
    <source>
        <dbReference type="Proteomes" id="UP000050668"/>
    </source>
</evidence>
<keyword evidence="11" id="KW-0812">Transmembrane</keyword>
<keyword evidence="2 14" id="KW-0723">Serine/threonine-protein kinase</keyword>
<evidence type="ECO:0000256" key="5">
    <source>
        <dbReference type="ARBA" id="ARBA00022777"/>
    </source>
</evidence>
<dbReference type="SMART" id="SM00220">
    <property type="entry name" value="S_TKc"/>
    <property type="match status" value="1"/>
</dbReference>
<dbReference type="PANTHER" id="PTHR43289:SF34">
    <property type="entry name" value="SERINE_THREONINE-PROTEIN KINASE YBDM-RELATED"/>
    <property type="match status" value="1"/>
</dbReference>
<evidence type="ECO:0000256" key="4">
    <source>
        <dbReference type="ARBA" id="ARBA00022741"/>
    </source>
</evidence>
<dbReference type="SMART" id="SM00740">
    <property type="entry name" value="PASTA"/>
    <property type="match status" value="3"/>
</dbReference>
<dbReference type="SUPFAM" id="SSF56112">
    <property type="entry name" value="Protein kinase-like (PK-like)"/>
    <property type="match status" value="1"/>
</dbReference>
<dbReference type="PROSITE" id="PS00108">
    <property type="entry name" value="PROTEIN_KINASE_ST"/>
    <property type="match status" value="1"/>
</dbReference>
<gene>
    <name evidence="14" type="ORF">AEA09_13700</name>
</gene>
<keyword evidence="11" id="KW-0472">Membrane</keyword>
<feature type="domain" description="PASTA" evidence="13">
    <location>
        <begin position="439"/>
        <end position="506"/>
    </location>
</feature>
<keyword evidence="11" id="KW-1133">Transmembrane helix</keyword>
<dbReference type="CDD" id="cd06577">
    <property type="entry name" value="PASTA_pknB"/>
    <property type="match status" value="3"/>
</dbReference>
<dbReference type="EC" id="2.7.11.1" evidence="1"/>
<dbReference type="RefSeq" id="WP_053584389.1">
    <property type="nucleotide sequence ID" value="NZ_LGRV01000003.1"/>
</dbReference>
<dbReference type="Pfam" id="PF03793">
    <property type="entry name" value="PASTA"/>
    <property type="match status" value="3"/>
</dbReference>
<feature type="compositionally biased region" description="Basic residues" evidence="10">
    <location>
        <begin position="324"/>
        <end position="339"/>
    </location>
</feature>
<evidence type="ECO:0000256" key="8">
    <source>
        <dbReference type="ARBA" id="ARBA00048679"/>
    </source>
</evidence>
<dbReference type="Gene3D" id="3.30.200.20">
    <property type="entry name" value="Phosphorylase Kinase, domain 1"/>
    <property type="match status" value="1"/>
</dbReference>
<feature type="transmembrane region" description="Helical" evidence="11">
    <location>
        <begin position="348"/>
        <end position="365"/>
    </location>
</feature>
<evidence type="ECO:0000256" key="1">
    <source>
        <dbReference type="ARBA" id="ARBA00012513"/>
    </source>
</evidence>
<evidence type="ECO:0000256" key="7">
    <source>
        <dbReference type="ARBA" id="ARBA00047899"/>
    </source>
</evidence>
<name>A0ABR5K3L0_9BACI</name>
<dbReference type="Pfam" id="PF00069">
    <property type="entry name" value="Pkinase"/>
    <property type="match status" value="1"/>
</dbReference>
<keyword evidence="3" id="KW-0808">Transferase</keyword>
<keyword evidence="6 9" id="KW-0067">ATP-binding</keyword>
<dbReference type="InterPro" id="IPR008271">
    <property type="entry name" value="Ser/Thr_kinase_AS"/>
</dbReference>
<evidence type="ECO:0000256" key="11">
    <source>
        <dbReference type="SAM" id="Phobius"/>
    </source>
</evidence>
<dbReference type="Gene3D" id="1.10.510.10">
    <property type="entry name" value="Transferase(Phosphotransferase) domain 1"/>
    <property type="match status" value="1"/>
</dbReference>
<comment type="catalytic activity">
    <reaction evidence="7">
        <text>L-threonyl-[protein] + ATP = O-phospho-L-threonyl-[protein] + ADP + H(+)</text>
        <dbReference type="Rhea" id="RHEA:46608"/>
        <dbReference type="Rhea" id="RHEA-COMP:11060"/>
        <dbReference type="Rhea" id="RHEA-COMP:11605"/>
        <dbReference type="ChEBI" id="CHEBI:15378"/>
        <dbReference type="ChEBI" id="CHEBI:30013"/>
        <dbReference type="ChEBI" id="CHEBI:30616"/>
        <dbReference type="ChEBI" id="CHEBI:61977"/>
        <dbReference type="ChEBI" id="CHEBI:456216"/>
        <dbReference type="EC" id="2.7.11.1"/>
    </reaction>
</comment>
<sequence>MLVGKRISDRYKIIELIGGGGMSNVYLAHDVILNRDVAIKILRYDFTNEDELHRRFQREALSVTSLTHPNIVSIYDVGDDGDLHYIVMEYVKGKTLKQYIQEFAPISPARSVLIMRQLTSAIADAHANHIIHRDIKPQNILMDGEGNVKITDFGIAITLSSTSFTQTNSVLGTVHYLSPEQARGGTATSQSDIYALGIVLYELLTGELPFSGESAVSIALKHLQTETPSIRAFDATIPQSLENVVLKATAKDPAHRYATVEALQADLDTVLSPTRINEKKFAVPIDNNATRVMPIIKEQPSQEEEDLTETRAMEPILQSAPNKSVKKPVKKPVKKSAPDKKKKKWPKIVAGVLAAIVIVFLYLFLATDVFSPKKITVPDVTGETIEAATEKLEALGFIVGKTIEQHSEEIEEGKVIETDPEKDTERVKGTEIDLIVSLGIEKYKMLNHKGQQLDQVKALLADKEFLAIEEEYEHSDEPAGTIIGQIPAVDEEIVPKETTIVFTVSSGKNYITVKDVRGYTEAQVVSYVNSVGLKYVVEREDHSSTVSAGSVISQTPTGGNKLEAGDTISVVLSKGPAKKPDKTYSIFVTIPYEPSEEGMEQLIRIEVRDKTHTMAKPYDEFKISKDTPYEISFVVGEGEEAAYIIYRDSEIIEQGTKHYDEIKQGGI</sequence>
<dbReference type="Gene3D" id="2.60.40.2560">
    <property type="match status" value="1"/>
</dbReference>
<dbReference type="Proteomes" id="UP000050668">
    <property type="component" value="Unassembled WGS sequence"/>
</dbReference>
<keyword evidence="5 14" id="KW-0418">Kinase</keyword>
<evidence type="ECO:0000256" key="9">
    <source>
        <dbReference type="PROSITE-ProRule" id="PRU10141"/>
    </source>
</evidence>
<reference evidence="15" key="1">
    <citation type="submission" date="2015-07" db="EMBL/GenBank/DDBJ databases">
        <title>Fjat-14205 dsm 2895.</title>
        <authorList>
            <person name="Liu B."/>
            <person name="Wang J."/>
            <person name="Zhu Y."/>
            <person name="Liu G."/>
            <person name="Chen Q."/>
            <person name="Chen Z."/>
            <person name="Lan J."/>
            <person name="Che J."/>
            <person name="Ge C."/>
            <person name="Shi H."/>
            <person name="Pan Z."/>
            <person name="Liu X."/>
        </authorList>
    </citation>
    <scope>NUCLEOTIDE SEQUENCE [LARGE SCALE GENOMIC DNA]</scope>
    <source>
        <strain evidence="15">DSM 25560</strain>
    </source>
</reference>
<feature type="domain" description="PASTA" evidence="13">
    <location>
        <begin position="507"/>
        <end position="574"/>
    </location>
</feature>
<evidence type="ECO:0000256" key="2">
    <source>
        <dbReference type="ARBA" id="ARBA00022527"/>
    </source>
</evidence>
<dbReference type="PROSITE" id="PS51178">
    <property type="entry name" value="PASTA"/>
    <property type="match status" value="3"/>
</dbReference>
<dbReference type="PANTHER" id="PTHR43289">
    <property type="entry name" value="MITOGEN-ACTIVATED PROTEIN KINASE KINASE KINASE 20-RELATED"/>
    <property type="match status" value="1"/>
</dbReference>
<evidence type="ECO:0000256" key="6">
    <source>
        <dbReference type="ARBA" id="ARBA00022840"/>
    </source>
</evidence>